<accession>A0A8J8B3I9</accession>
<reference evidence="1" key="2">
    <citation type="submission" date="2021-04" db="EMBL/GenBank/DDBJ databases">
        <authorList>
            <person name="Liu J."/>
        </authorList>
    </citation>
    <scope>NUCLEOTIDE SEQUENCE</scope>
    <source>
        <strain evidence="1">BAD-6</strain>
    </source>
</reference>
<dbReference type="AlphaFoldDB" id="A0A8J8B3I9"/>
<proteinExistence type="predicted"/>
<protein>
    <submittedName>
        <fullName evidence="1">Uncharacterized protein</fullName>
    </submittedName>
</protein>
<sequence length="245" mass="27847">MKRLQAFIVFLLFFTVLMASVFLPPAVSQLKDRSLFGKINTQFIDEKTVVSASSMNVEDKLILISSYNRDAENVIMVNQQQNLGLQSGEQDVALSAVKELENMREKGLFPDIPLDNGSKFLDYTLMTYTDISKPGNSCRIWSLSFSFGSSGKNVCNVLMDAETHMIYQFYVWTDESLPVYDLKAVASKFVQYIGIQWDEKSPYTQSEMNLYSAGNGEILYQFFQAKDNQGFGIQMITNKKIIDKM</sequence>
<evidence type="ECO:0000313" key="2">
    <source>
        <dbReference type="Proteomes" id="UP000675664"/>
    </source>
</evidence>
<keyword evidence="2" id="KW-1185">Reference proteome</keyword>
<gene>
    <name evidence="1" type="ORF">KCX82_21175</name>
</gene>
<reference evidence="1" key="1">
    <citation type="submission" date="2021-04" db="EMBL/GenBank/DDBJ databases">
        <title>Sinoanaerobacter chloroacetimidivorans sp. nov., an obligate anaerobic bacterium isolated from anaerobic sludge.</title>
        <authorList>
            <person name="Bao Y."/>
        </authorList>
    </citation>
    <scope>NUCLEOTIDE SEQUENCE</scope>
    <source>
        <strain evidence="1">BAD-6</strain>
    </source>
</reference>
<dbReference type="EMBL" id="JAGSND010000026">
    <property type="protein sequence ID" value="MBR0600384.1"/>
    <property type="molecule type" value="Genomic_DNA"/>
</dbReference>
<organism evidence="1 2">
    <name type="scientific">Sinanaerobacter chloroacetimidivorans</name>
    <dbReference type="NCBI Taxonomy" id="2818044"/>
    <lineage>
        <taxon>Bacteria</taxon>
        <taxon>Bacillati</taxon>
        <taxon>Bacillota</taxon>
        <taxon>Clostridia</taxon>
        <taxon>Peptostreptococcales</taxon>
        <taxon>Anaerovoracaceae</taxon>
        <taxon>Sinanaerobacter</taxon>
    </lineage>
</organism>
<comment type="caution">
    <text evidence="1">The sequence shown here is derived from an EMBL/GenBank/DDBJ whole genome shotgun (WGS) entry which is preliminary data.</text>
</comment>
<dbReference type="Proteomes" id="UP000675664">
    <property type="component" value="Unassembled WGS sequence"/>
</dbReference>
<name>A0A8J8B3I9_9FIRM</name>
<evidence type="ECO:0000313" key="1">
    <source>
        <dbReference type="EMBL" id="MBR0600384.1"/>
    </source>
</evidence>